<name>A0A506U964_9HYPH</name>
<organism evidence="2 3">
    <name type="scientific">Martelella alba</name>
    <dbReference type="NCBI Taxonomy" id="2590451"/>
    <lineage>
        <taxon>Bacteria</taxon>
        <taxon>Pseudomonadati</taxon>
        <taxon>Pseudomonadota</taxon>
        <taxon>Alphaproteobacteria</taxon>
        <taxon>Hyphomicrobiales</taxon>
        <taxon>Aurantimonadaceae</taxon>
        <taxon>Martelella</taxon>
    </lineage>
</organism>
<dbReference type="EMBL" id="VHLG01000004">
    <property type="protein sequence ID" value="TPW30972.1"/>
    <property type="molecule type" value="Genomic_DNA"/>
</dbReference>
<dbReference type="OrthoDB" id="9808254at2"/>
<accession>A0A506U964</accession>
<sequence>MVLKHAIAIVMLLLAASATAGEISRPIGVVELFTSQGCSSCPPADRAMADLADRDGIIVLTYHVDYWNYLGWSDTMSTAQNTQRQYGYGHTMGRSGVYTPQVILNGRQQMKGTNADKISATLAAMTTSGNGPDVPISAHMNGDELDIHIGAGTGKADVVVVYFASHEAVKINAGENKGKIVDYRNIVNDIETVAMWNGSEKNITLPARVLEPRKSDGCAILLQKTDKDGNPAAILGAALLTSPQS</sequence>
<dbReference type="PANTHER" id="PTHR36057">
    <property type="match status" value="1"/>
</dbReference>
<dbReference type="InterPro" id="IPR010634">
    <property type="entry name" value="DUF1223"/>
</dbReference>
<dbReference type="InterPro" id="IPR036249">
    <property type="entry name" value="Thioredoxin-like_sf"/>
</dbReference>
<reference evidence="2 3" key="1">
    <citation type="submission" date="2019-06" db="EMBL/GenBank/DDBJ databases">
        <authorList>
            <person name="Li M."/>
        </authorList>
    </citation>
    <scope>NUCLEOTIDE SEQUENCE [LARGE SCALE GENOMIC DNA]</scope>
    <source>
        <strain evidence="2 3">BGMRC2036</strain>
    </source>
</reference>
<evidence type="ECO:0000313" key="3">
    <source>
        <dbReference type="Proteomes" id="UP000318801"/>
    </source>
</evidence>
<evidence type="ECO:0000313" key="2">
    <source>
        <dbReference type="EMBL" id="TPW30972.1"/>
    </source>
</evidence>
<keyword evidence="1" id="KW-0732">Signal</keyword>
<dbReference type="Proteomes" id="UP000318801">
    <property type="component" value="Unassembled WGS sequence"/>
</dbReference>
<proteinExistence type="predicted"/>
<dbReference type="Pfam" id="PF06764">
    <property type="entry name" value="DUF1223"/>
    <property type="match status" value="1"/>
</dbReference>
<comment type="caution">
    <text evidence="2">The sequence shown here is derived from an EMBL/GenBank/DDBJ whole genome shotgun (WGS) entry which is preliminary data.</text>
</comment>
<evidence type="ECO:0000256" key="1">
    <source>
        <dbReference type="SAM" id="SignalP"/>
    </source>
</evidence>
<keyword evidence="3" id="KW-1185">Reference proteome</keyword>
<dbReference type="PANTHER" id="PTHR36057:SF1">
    <property type="entry name" value="LIPOPROTEIN LIPID ATTACHMENT SITE-LIKE PROTEIN, PUTATIVE (DUF1223)-RELATED"/>
    <property type="match status" value="1"/>
</dbReference>
<dbReference type="AlphaFoldDB" id="A0A506U964"/>
<dbReference type="SUPFAM" id="SSF52833">
    <property type="entry name" value="Thioredoxin-like"/>
    <property type="match status" value="1"/>
</dbReference>
<feature type="chain" id="PRO_5021481827" evidence="1">
    <location>
        <begin position="21"/>
        <end position="245"/>
    </location>
</feature>
<gene>
    <name evidence="2" type="ORF">FJU08_09945</name>
</gene>
<protein>
    <submittedName>
        <fullName evidence="2">DUF1223 domain-containing protein</fullName>
    </submittedName>
</protein>
<dbReference type="RefSeq" id="WP_141148844.1">
    <property type="nucleotide sequence ID" value="NZ_VHLG01000004.1"/>
</dbReference>
<feature type="signal peptide" evidence="1">
    <location>
        <begin position="1"/>
        <end position="20"/>
    </location>
</feature>